<dbReference type="InterPro" id="IPR001763">
    <property type="entry name" value="Rhodanese-like_dom"/>
</dbReference>
<dbReference type="AlphaFoldDB" id="A0A1W6N623"/>
<dbReference type="SUPFAM" id="SSF52821">
    <property type="entry name" value="Rhodanese/Cell cycle control phosphatase"/>
    <property type="match status" value="1"/>
</dbReference>
<dbReference type="InterPro" id="IPR040503">
    <property type="entry name" value="TRHO_N"/>
</dbReference>
<gene>
    <name evidence="1" type="primary">trhO</name>
    <name evidence="4" type="ORF">GQ61_07840</name>
</gene>
<dbReference type="PANTHER" id="PTHR43268:SF3">
    <property type="entry name" value="RHODANESE-LIKE DOMAIN-CONTAINING PROTEIN 7-RELATED"/>
    <property type="match status" value="1"/>
</dbReference>
<feature type="compositionally biased region" description="Basic residues" evidence="2">
    <location>
        <begin position="303"/>
        <end position="313"/>
    </location>
</feature>
<comment type="catalytic activity">
    <reaction evidence="1">
        <text>uridine(34) in tRNA + AH2 + O2 = 5-hydroxyuridine(34) in tRNA + A + H2O</text>
        <dbReference type="Rhea" id="RHEA:64224"/>
        <dbReference type="Rhea" id="RHEA-COMP:11727"/>
        <dbReference type="Rhea" id="RHEA-COMP:13381"/>
        <dbReference type="ChEBI" id="CHEBI:13193"/>
        <dbReference type="ChEBI" id="CHEBI:15377"/>
        <dbReference type="ChEBI" id="CHEBI:15379"/>
        <dbReference type="ChEBI" id="CHEBI:17499"/>
        <dbReference type="ChEBI" id="CHEBI:65315"/>
        <dbReference type="ChEBI" id="CHEBI:136877"/>
    </reaction>
</comment>
<dbReference type="HAMAP" id="MF_00469">
    <property type="entry name" value="TrhO"/>
    <property type="match status" value="1"/>
</dbReference>
<dbReference type="InterPro" id="IPR020936">
    <property type="entry name" value="TrhO"/>
</dbReference>
<evidence type="ECO:0000313" key="4">
    <source>
        <dbReference type="EMBL" id="ARN85209.1"/>
    </source>
</evidence>
<dbReference type="PROSITE" id="PS50206">
    <property type="entry name" value="RHODANESE_3"/>
    <property type="match status" value="1"/>
</dbReference>
<feature type="domain" description="Rhodanese" evidence="3">
    <location>
        <begin position="122"/>
        <end position="215"/>
    </location>
</feature>
<dbReference type="Gene3D" id="3.40.250.10">
    <property type="entry name" value="Rhodanese-like domain"/>
    <property type="match status" value="1"/>
</dbReference>
<comment type="function">
    <text evidence="1">Catalyzes oxygen-dependent 5-hydroxyuridine (ho5U) modification at position 34 in tRNAs.</text>
</comment>
<dbReference type="InterPro" id="IPR036873">
    <property type="entry name" value="Rhodanese-like_dom_sf"/>
</dbReference>
<dbReference type="EMBL" id="CP008743">
    <property type="protein sequence ID" value="ARN85209.1"/>
    <property type="molecule type" value="Genomic_DNA"/>
</dbReference>
<dbReference type="CDD" id="cd01518">
    <property type="entry name" value="RHOD_YceA"/>
    <property type="match status" value="1"/>
</dbReference>
<dbReference type="SMART" id="SM00450">
    <property type="entry name" value="RHOD"/>
    <property type="match status" value="1"/>
</dbReference>
<dbReference type="RefSeq" id="WP_085784755.1">
    <property type="nucleotide sequence ID" value="NZ_CP008743.1"/>
</dbReference>
<dbReference type="Gene3D" id="3.30.70.100">
    <property type="match status" value="1"/>
</dbReference>
<keyword evidence="1" id="KW-0560">Oxidoreductase</keyword>
<reference evidence="4 5" key="1">
    <citation type="submission" date="2014-06" db="EMBL/GenBank/DDBJ databases">
        <title>The genome of the endonuclear symbiont Nucleicultrix amoebiphila.</title>
        <authorList>
            <person name="Schulz F."/>
            <person name="Horn M."/>
        </authorList>
    </citation>
    <scope>NUCLEOTIDE SEQUENCE [LARGE SCALE GENOMIC DNA]</scope>
    <source>
        <strain evidence="4 5">FS5</strain>
    </source>
</reference>
<name>A0A1W6N623_9PROT</name>
<evidence type="ECO:0000259" key="3">
    <source>
        <dbReference type="PROSITE" id="PS50206"/>
    </source>
</evidence>
<dbReference type="NCBIfam" id="NF001136">
    <property type="entry name" value="PRK00142.1-4"/>
    <property type="match status" value="1"/>
</dbReference>
<dbReference type="STRING" id="1414854.GQ61_07840"/>
<keyword evidence="5" id="KW-1185">Reference proteome</keyword>
<evidence type="ECO:0000313" key="5">
    <source>
        <dbReference type="Proteomes" id="UP000237351"/>
    </source>
</evidence>
<evidence type="ECO:0000256" key="2">
    <source>
        <dbReference type="SAM" id="MobiDB-lite"/>
    </source>
</evidence>
<organism evidence="4 5">
    <name type="scientific">Candidatus Nucleicultrix amoebiphila FS5</name>
    <dbReference type="NCBI Taxonomy" id="1414854"/>
    <lineage>
        <taxon>Bacteria</taxon>
        <taxon>Pseudomonadati</taxon>
        <taxon>Pseudomonadota</taxon>
        <taxon>Alphaproteobacteria</taxon>
        <taxon>Holosporales</taxon>
        <taxon>Candidatus Nucleicultricaceae</taxon>
        <taxon>Candidatus Nucleicultrix</taxon>
    </lineage>
</organism>
<evidence type="ECO:0000256" key="1">
    <source>
        <dbReference type="HAMAP-Rule" id="MF_00469"/>
    </source>
</evidence>
<dbReference type="PANTHER" id="PTHR43268">
    <property type="entry name" value="THIOSULFATE SULFURTRANSFERASE/RHODANESE-LIKE DOMAIN-CONTAINING PROTEIN 2"/>
    <property type="match status" value="1"/>
</dbReference>
<dbReference type="Pfam" id="PF00581">
    <property type="entry name" value="Rhodanese"/>
    <property type="match status" value="1"/>
</dbReference>
<dbReference type="EC" id="1.14.-.-" evidence="1"/>
<protein>
    <recommendedName>
        <fullName evidence="1">tRNA uridine(34) hydroxylase</fullName>
        <ecNumber evidence="1">1.14.-.-</ecNumber>
    </recommendedName>
    <alternativeName>
        <fullName evidence="1">tRNA hydroxylation protein O</fullName>
    </alternativeName>
</protein>
<dbReference type="Pfam" id="PF17773">
    <property type="entry name" value="UPF0176_N"/>
    <property type="match status" value="1"/>
</dbReference>
<dbReference type="GO" id="GO:0016705">
    <property type="term" value="F:oxidoreductase activity, acting on paired donors, with incorporation or reduction of molecular oxygen"/>
    <property type="evidence" value="ECO:0007669"/>
    <property type="project" value="UniProtKB-UniRule"/>
</dbReference>
<comment type="similarity">
    <text evidence="1">Belongs to the TrhO family.</text>
</comment>
<dbReference type="GO" id="GO:0006400">
    <property type="term" value="P:tRNA modification"/>
    <property type="evidence" value="ECO:0007669"/>
    <property type="project" value="UniProtKB-UniRule"/>
</dbReference>
<dbReference type="OrthoDB" id="9778326at2"/>
<dbReference type="KEGG" id="naf:GQ61_07840"/>
<accession>A0A1W6N623</accession>
<sequence>MTIVVAALYKFFPFSDYKEWRQRLKELCLPYDIRGTLLLAPEGINGTVAGPRDGIDALLRFLKSDVRMKDLEHKESYTERSPFYRLKVRLKKEIVTLGVKGLDPANVTGKFLDPHEWNELLQDPDVQVIDTRNLYEVAIGTFKRALDPKTNSFRDFPKYIKEHFKNKKQRIAMFCTGGIRCEKASSYMLAEGFDEVYQLKGGILKYLETIPTEKSLWEGECFVFDNRVAVKEGVTEGDYNLCFGCRYPLSDADKISAHYEEGVHCPQCFDKKSPEKVKRLRERQRQIKIAKNRHQDHIGQRFKGAHHSHHHSH</sequence>
<keyword evidence="1" id="KW-0819">tRNA processing</keyword>
<feature type="region of interest" description="Disordered" evidence="2">
    <location>
        <begin position="293"/>
        <end position="313"/>
    </location>
</feature>
<dbReference type="Proteomes" id="UP000237351">
    <property type="component" value="Chromosome"/>
</dbReference>
<proteinExistence type="inferred from homology"/>